<dbReference type="GO" id="GO:0030691">
    <property type="term" value="C:Noc2p-Noc3p complex"/>
    <property type="evidence" value="ECO:0007669"/>
    <property type="project" value="TreeGrafter"/>
</dbReference>
<dbReference type="GO" id="GO:0005654">
    <property type="term" value="C:nucleoplasm"/>
    <property type="evidence" value="ECO:0007669"/>
    <property type="project" value="TreeGrafter"/>
</dbReference>
<name>A0A3P6R992_CYLGO</name>
<feature type="region of interest" description="Disordered" evidence="4">
    <location>
        <begin position="52"/>
        <end position="96"/>
    </location>
</feature>
<dbReference type="EMBL" id="UYRV01012547">
    <property type="protein sequence ID" value="VDK58986.1"/>
    <property type="molecule type" value="Genomic_DNA"/>
</dbReference>
<dbReference type="GO" id="GO:0000122">
    <property type="term" value="P:negative regulation of transcription by RNA polymerase II"/>
    <property type="evidence" value="ECO:0007669"/>
    <property type="project" value="TreeGrafter"/>
</dbReference>
<protein>
    <submittedName>
        <fullName evidence="5">Uncharacterized protein</fullName>
    </submittedName>
</protein>
<feature type="compositionally biased region" description="Acidic residues" evidence="4">
    <location>
        <begin position="1"/>
        <end position="10"/>
    </location>
</feature>
<dbReference type="GO" id="GO:0003714">
    <property type="term" value="F:transcription corepressor activity"/>
    <property type="evidence" value="ECO:0007669"/>
    <property type="project" value="TreeGrafter"/>
</dbReference>
<gene>
    <name evidence="5" type="ORF">CGOC_LOCUS4502</name>
</gene>
<dbReference type="InterPro" id="IPR005343">
    <property type="entry name" value="Noc2"/>
</dbReference>
<evidence type="ECO:0000256" key="2">
    <source>
        <dbReference type="ARBA" id="ARBA00005907"/>
    </source>
</evidence>
<organism evidence="5 6">
    <name type="scientific">Cylicostephanus goldi</name>
    <name type="common">Nematode worm</name>
    <dbReference type="NCBI Taxonomy" id="71465"/>
    <lineage>
        <taxon>Eukaryota</taxon>
        <taxon>Metazoa</taxon>
        <taxon>Ecdysozoa</taxon>
        <taxon>Nematoda</taxon>
        <taxon>Chromadorea</taxon>
        <taxon>Rhabditida</taxon>
        <taxon>Rhabditina</taxon>
        <taxon>Rhabditomorpha</taxon>
        <taxon>Strongyloidea</taxon>
        <taxon>Strongylidae</taxon>
        <taxon>Cylicostephanus</taxon>
    </lineage>
</organism>
<dbReference type="PANTHER" id="PTHR12687">
    <property type="entry name" value="NUCLEOLAR COMPLEX 2 AND RAD4-RELATED"/>
    <property type="match status" value="1"/>
</dbReference>
<keyword evidence="6" id="KW-1185">Reference proteome</keyword>
<evidence type="ECO:0000313" key="6">
    <source>
        <dbReference type="Proteomes" id="UP000271889"/>
    </source>
</evidence>
<feature type="compositionally biased region" description="Basic and acidic residues" evidence="4">
    <location>
        <begin position="17"/>
        <end position="26"/>
    </location>
</feature>
<evidence type="ECO:0000256" key="4">
    <source>
        <dbReference type="SAM" id="MobiDB-lite"/>
    </source>
</evidence>
<feature type="compositionally biased region" description="Basic and acidic residues" evidence="4">
    <location>
        <begin position="78"/>
        <end position="96"/>
    </location>
</feature>
<evidence type="ECO:0000313" key="5">
    <source>
        <dbReference type="EMBL" id="VDK58986.1"/>
    </source>
</evidence>
<evidence type="ECO:0000256" key="1">
    <source>
        <dbReference type="ARBA" id="ARBA00004123"/>
    </source>
</evidence>
<proteinExistence type="inferred from homology"/>
<dbReference type="OrthoDB" id="5876739at2759"/>
<comment type="similarity">
    <text evidence="2">Belongs to the NOC2 family.</text>
</comment>
<sequence length="108" mass="12530">MSFLVSDEEATSAPESKSAKKHLENLQKLKETDPEFYKFLQEQDADLLEFHASDEEEEEAEDEEEVDDEMELDEEKEEMIKKPAKESRIPKAKKDTSGRLVFDGMMLN</sequence>
<feature type="compositionally biased region" description="Acidic residues" evidence="4">
    <location>
        <begin position="54"/>
        <end position="77"/>
    </location>
</feature>
<dbReference type="GO" id="GO:0042273">
    <property type="term" value="P:ribosomal large subunit biogenesis"/>
    <property type="evidence" value="ECO:0007669"/>
    <property type="project" value="TreeGrafter"/>
</dbReference>
<comment type="subcellular location">
    <subcellularLocation>
        <location evidence="1">Nucleus</location>
    </subcellularLocation>
</comment>
<dbReference type="GO" id="GO:0042393">
    <property type="term" value="F:histone binding"/>
    <property type="evidence" value="ECO:0007669"/>
    <property type="project" value="TreeGrafter"/>
</dbReference>
<dbReference type="GO" id="GO:0030690">
    <property type="term" value="C:Noc1p-Noc2p complex"/>
    <property type="evidence" value="ECO:0007669"/>
    <property type="project" value="TreeGrafter"/>
</dbReference>
<feature type="non-terminal residue" evidence="5">
    <location>
        <position position="108"/>
    </location>
</feature>
<dbReference type="GO" id="GO:0005730">
    <property type="term" value="C:nucleolus"/>
    <property type="evidence" value="ECO:0007669"/>
    <property type="project" value="TreeGrafter"/>
</dbReference>
<dbReference type="Proteomes" id="UP000271889">
    <property type="component" value="Unassembled WGS sequence"/>
</dbReference>
<feature type="region of interest" description="Disordered" evidence="4">
    <location>
        <begin position="1"/>
        <end position="26"/>
    </location>
</feature>
<evidence type="ECO:0000256" key="3">
    <source>
        <dbReference type="ARBA" id="ARBA00023242"/>
    </source>
</evidence>
<dbReference type="AlphaFoldDB" id="A0A3P6R992"/>
<reference evidence="5 6" key="1">
    <citation type="submission" date="2018-11" db="EMBL/GenBank/DDBJ databases">
        <authorList>
            <consortium name="Pathogen Informatics"/>
        </authorList>
    </citation>
    <scope>NUCLEOTIDE SEQUENCE [LARGE SCALE GENOMIC DNA]</scope>
</reference>
<keyword evidence="3" id="KW-0539">Nucleus</keyword>
<accession>A0A3P6R992</accession>
<dbReference type="PANTHER" id="PTHR12687:SF4">
    <property type="entry name" value="NUCLEOLAR COMPLEX PROTEIN 2 HOMOLOG"/>
    <property type="match status" value="1"/>
</dbReference>